<keyword evidence="15" id="KW-0902">Two-component regulatory system</keyword>
<dbReference type="GO" id="GO:0046983">
    <property type="term" value="F:protein dimerization activity"/>
    <property type="evidence" value="ECO:0007669"/>
    <property type="project" value="InterPro"/>
</dbReference>
<keyword evidence="16" id="KW-0411">Iron-sulfur</keyword>
<evidence type="ECO:0000256" key="4">
    <source>
        <dbReference type="ARBA" id="ARBA00012438"/>
    </source>
</evidence>
<dbReference type="PANTHER" id="PTHR24421">
    <property type="entry name" value="NITRATE/NITRITE SENSOR PROTEIN NARX-RELATED"/>
    <property type="match status" value="1"/>
</dbReference>
<dbReference type="SUPFAM" id="SSF48452">
    <property type="entry name" value="TPR-like"/>
    <property type="match status" value="1"/>
</dbReference>
<dbReference type="SMART" id="SM00387">
    <property type="entry name" value="HATPase_c"/>
    <property type="match status" value="1"/>
</dbReference>
<evidence type="ECO:0000256" key="11">
    <source>
        <dbReference type="ARBA" id="ARBA00022741"/>
    </source>
</evidence>
<keyword evidence="13" id="KW-0067">ATP-binding</keyword>
<reference evidence="22 23" key="1">
    <citation type="submission" date="2020-02" db="EMBL/GenBank/DDBJ databases">
        <title>Complete genome sequence of Flavobacteriaceae bacterium.</title>
        <authorList>
            <person name="Kim S.-J."/>
            <person name="Kim Y.-S."/>
            <person name="Kim K.-H."/>
        </authorList>
    </citation>
    <scope>NUCLEOTIDE SEQUENCE [LARGE SCALE GENOMIC DNA]</scope>
    <source>
        <strain evidence="22 23">RR4-40</strain>
    </source>
</reference>
<dbReference type="Pfam" id="PF02518">
    <property type="entry name" value="HATPase_c"/>
    <property type="match status" value="1"/>
</dbReference>
<evidence type="ECO:0000256" key="17">
    <source>
        <dbReference type="ARBA" id="ARBA00024827"/>
    </source>
</evidence>
<dbReference type="EMBL" id="CP049057">
    <property type="protein sequence ID" value="QIE59185.1"/>
    <property type="molecule type" value="Genomic_DNA"/>
</dbReference>
<evidence type="ECO:0000256" key="14">
    <source>
        <dbReference type="ARBA" id="ARBA00023004"/>
    </source>
</evidence>
<dbReference type="KEGG" id="mgel:G5B37_06310"/>
<evidence type="ECO:0000256" key="10">
    <source>
        <dbReference type="ARBA" id="ARBA00022723"/>
    </source>
</evidence>
<feature type="coiled-coil region" evidence="19">
    <location>
        <begin position="360"/>
        <end position="396"/>
    </location>
</feature>
<evidence type="ECO:0000256" key="7">
    <source>
        <dbReference type="ARBA" id="ARBA00022490"/>
    </source>
</evidence>
<feature type="chain" id="PRO_5026280558" description="Oxygen sensor histidine kinase NreB" evidence="20">
    <location>
        <begin position="28"/>
        <end position="656"/>
    </location>
</feature>
<dbReference type="InterPro" id="IPR005467">
    <property type="entry name" value="His_kinase_dom"/>
</dbReference>
<keyword evidence="6" id="KW-0004">4Fe-4S</keyword>
<sequence>MKSKIQRILFLIGLMCFLAPQPYSLLAQDFGKPYIDSVLKAVKKQTQKDKRVSFFHLGDTLVLKNAPEQATALFQYFFQKDTTDFAKLIMYEGYSRNLSRSGYLDEAIILKQEGIALAKKFEDERRFIFYNISLAYSYDQKNKPDLALEYLNQIESLLAKEENKAQLTSFYDAKASVYNSLKDYDTQEECLLKIYELVKDMPNVPKKRFHLYMILDFYTQVDKPEQLAKFTQILYEHYEDARTNTPAGHMPIEALFKRRLSIENVPLLKKTIQISDSLNNINSYVSTTIALSNIFKANGTPEKGVVYLKNAVAKLKKVEKPSHLIDLYTTLATTSASANNFKDAYNYKMLQVSLQDSVTSENMQRNIAEIEIEYETEKKERKILEQQLELEKQSRQKNQIRNGLIILGIGAIGLLIFFRNRLKYQKTIAQQTQSLQAQKIVELQQKNKLLALNSMIEGQEAERLRIAKDLHDSLGGLLSTVKAHFTSIQNEIEQIEKINLTKKTNKLIDEAVVEVRRISHNMMPHALSLSGLKGAVEDLGLQLQEEGYTTTVELINIPEKIDPTKEVMLYRLLQELLSNIRKHAEAKEITLQIVGHKDMVTLLVEDDGKGFTYEDQLGNEGIGLKSINSRVNYLDGTIDWDSEIGNGTSVSISIPL</sequence>
<name>A0A6G6GKS9_9FLAO</name>
<evidence type="ECO:0000256" key="2">
    <source>
        <dbReference type="ARBA" id="ARBA00001966"/>
    </source>
</evidence>
<evidence type="ECO:0000256" key="6">
    <source>
        <dbReference type="ARBA" id="ARBA00022485"/>
    </source>
</evidence>
<evidence type="ECO:0000256" key="3">
    <source>
        <dbReference type="ARBA" id="ARBA00004496"/>
    </source>
</evidence>
<organism evidence="22 23">
    <name type="scientific">Rasiella rasia</name>
    <dbReference type="NCBI Taxonomy" id="2744027"/>
    <lineage>
        <taxon>Bacteria</taxon>
        <taxon>Pseudomonadati</taxon>
        <taxon>Bacteroidota</taxon>
        <taxon>Flavobacteriia</taxon>
        <taxon>Flavobacteriales</taxon>
        <taxon>Flavobacteriaceae</taxon>
        <taxon>Rasiella</taxon>
    </lineage>
</organism>
<dbReference type="GO" id="GO:0005524">
    <property type="term" value="F:ATP binding"/>
    <property type="evidence" value="ECO:0007669"/>
    <property type="project" value="UniProtKB-KW"/>
</dbReference>
<evidence type="ECO:0000313" key="23">
    <source>
        <dbReference type="Proteomes" id="UP000505306"/>
    </source>
</evidence>
<protein>
    <recommendedName>
        <fullName evidence="5">Oxygen sensor histidine kinase NreB</fullName>
        <ecNumber evidence="4">2.7.13.3</ecNumber>
    </recommendedName>
    <alternativeName>
        <fullName evidence="18">Nitrogen regulation protein B</fullName>
    </alternativeName>
</protein>
<evidence type="ECO:0000256" key="1">
    <source>
        <dbReference type="ARBA" id="ARBA00000085"/>
    </source>
</evidence>
<dbReference type="Pfam" id="PF07730">
    <property type="entry name" value="HisKA_3"/>
    <property type="match status" value="1"/>
</dbReference>
<keyword evidence="12 22" id="KW-0418">Kinase</keyword>
<dbReference type="InterPro" id="IPR036890">
    <property type="entry name" value="HATPase_C_sf"/>
</dbReference>
<dbReference type="GO" id="GO:0046872">
    <property type="term" value="F:metal ion binding"/>
    <property type="evidence" value="ECO:0007669"/>
    <property type="project" value="UniProtKB-KW"/>
</dbReference>
<evidence type="ECO:0000259" key="21">
    <source>
        <dbReference type="PROSITE" id="PS50109"/>
    </source>
</evidence>
<dbReference type="RefSeq" id="WP_164679214.1">
    <property type="nucleotide sequence ID" value="NZ_CP049057.1"/>
</dbReference>
<dbReference type="InterPro" id="IPR011990">
    <property type="entry name" value="TPR-like_helical_dom_sf"/>
</dbReference>
<dbReference type="InterPro" id="IPR003594">
    <property type="entry name" value="HATPase_dom"/>
</dbReference>
<evidence type="ECO:0000256" key="19">
    <source>
        <dbReference type="SAM" id="Coils"/>
    </source>
</evidence>
<evidence type="ECO:0000256" key="8">
    <source>
        <dbReference type="ARBA" id="ARBA00022553"/>
    </source>
</evidence>
<keyword evidence="9" id="KW-0808">Transferase</keyword>
<dbReference type="InterPro" id="IPR011712">
    <property type="entry name" value="Sig_transdc_His_kin_sub3_dim/P"/>
</dbReference>
<comment type="subcellular location">
    <subcellularLocation>
        <location evidence="3">Cytoplasm</location>
    </subcellularLocation>
</comment>
<keyword evidence="20" id="KW-0732">Signal</keyword>
<proteinExistence type="predicted"/>
<dbReference type="AlphaFoldDB" id="A0A6G6GKS9"/>
<accession>A0A6G6GKS9</accession>
<comment type="function">
    <text evidence="17">Member of the two-component regulatory system NreB/NreC involved in the control of dissimilatory nitrate/nitrite reduction in response to oxygen. NreB functions as a direct oxygen sensor histidine kinase which is autophosphorylated, in the absence of oxygen, probably at the conserved histidine residue, and transfers its phosphate group probably to a conserved aspartate residue of NreC. NreB/NreC activates the expression of the nitrate (narGHJI) and nitrite (nir) reductase operons, as well as the putative nitrate transporter gene narT.</text>
</comment>
<feature type="domain" description="Histidine kinase" evidence="21">
    <location>
        <begin position="465"/>
        <end position="656"/>
    </location>
</feature>
<evidence type="ECO:0000256" key="5">
    <source>
        <dbReference type="ARBA" id="ARBA00017322"/>
    </source>
</evidence>
<comment type="cofactor">
    <cofactor evidence="2">
        <name>[4Fe-4S] cluster</name>
        <dbReference type="ChEBI" id="CHEBI:49883"/>
    </cofactor>
</comment>
<dbReference type="GO" id="GO:0051539">
    <property type="term" value="F:4 iron, 4 sulfur cluster binding"/>
    <property type="evidence" value="ECO:0007669"/>
    <property type="project" value="UniProtKB-KW"/>
</dbReference>
<dbReference type="PANTHER" id="PTHR24421:SF10">
    <property type="entry name" value="NITRATE_NITRITE SENSOR PROTEIN NARQ"/>
    <property type="match status" value="1"/>
</dbReference>
<dbReference type="PRINTS" id="PR00344">
    <property type="entry name" value="BCTRLSENSOR"/>
</dbReference>
<feature type="signal peptide" evidence="20">
    <location>
        <begin position="1"/>
        <end position="27"/>
    </location>
</feature>
<dbReference type="Gene3D" id="1.25.40.10">
    <property type="entry name" value="Tetratricopeptide repeat domain"/>
    <property type="match status" value="1"/>
</dbReference>
<dbReference type="Gene3D" id="1.20.5.1930">
    <property type="match status" value="1"/>
</dbReference>
<dbReference type="Proteomes" id="UP000505306">
    <property type="component" value="Chromosome"/>
</dbReference>
<evidence type="ECO:0000313" key="22">
    <source>
        <dbReference type="EMBL" id="QIE59185.1"/>
    </source>
</evidence>
<keyword evidence="7" id="KW-0963">Cytoplasm</keyword>
<evidence type="ECO:0000256" key="15">
    <source>
        <dbReference type="ARBA" id="ARBA00023012"/>
    </source>
</evidence>
<evidence type="ECO:0000256" key="18">
    <source>
        <dbReference type="ARBA" id="ARBA00030800"/>
    </source>
</evidence>
<dbReference type="InterPro" id="IPR050482">
    <property type="entry name" value="Sensor_HK_TwoCompSys"/>
</dbReference>
<evidence type="ECO:0000256" key="9">
    <source>
        <dbReference type="ARBA" id="ARBA00022679"/>
    </source>
</evidence>
<comment type="catalytic activity">
    <reaction evidence="1">
        <text>ATP + protein L-histidine = ADP + protein N-phospho-L-histidine.</text>
        <dbReference type="EC" id="2.7.13.3"/>
    </reaction>
</comment>
<dbReference type="PROSITE" id="PS50109">
    <property type="entry name" value="HIS_KIN"/>
    <property type="match status" value="1"/>
</dbReference>
<dbReference type="EC" id="2.7.13.3" evidence="4"/>
<keyword evidence="11" id="KW-0547">Nucleotide-binding</keyword>
<dbReference type="InterPro" id="IPR004358">
    <property type="entry name" value="Sig_transdc_His_kin-like_C"/>
</dbReference>
<gene>
    <name evidence="22" type="ORF">G5B37_06310</name>
</gene>
<dbReference type="CDD" id="cd16917">
    <property type="entry name" value="HATPase_UhpB-NarQ-NarX-like"/>
    <property type="match status" value="1"/>
</dbReference>
<dbReference type="SUPFAM" id="SSF55874">
    <property type="entry name" value="ATPase domain of HSP90 chaperone/DNA topoisomerase II/histidine kinase"/>
    <property type="match status" value="1"/>
</dbReference>
<keyword evidence="8" id="KW-0597">Phosphoprotein</keyword>
<dbReference type="GO" id="GO:0000155">
    <property type="term" value="F:phosphorelay sensor kinase activity"/>
    <property type="evidence" value="ECO:0007669"/>
    <property type="project" value="InterPro"/>
</dbReference>
<dbReference type="GO" id="GO:0016020">
    <property type="term" value="C:membrane"/>
    <property type="evidence" value="ECO:0007669"/>
    <property type="project" value="InterPro"/>
</dbReference>
<evidence type="ECO:0000256" key="12">
    <source>
        <dbReference type="ARBA" id="ARBA00022777"/>
    </source>
</evidence>
<evidence type="ECO:0000256" key="13">
    <source>
        <dbReference type="ARBA" id="ARBA00022840"/>
    </source>
</evidence>
<keyword evidence="23" id="KW-1185">Reference proteome</keyword>
<keyword evidence="19" id="KW-0175">Coiled coil</keyword>
<dbReference type="GO" id="GO:0005737">
    <property type="term" value="C:cytoplasm"/>
    <property type="evidence" value="ECO:0007669"/>
    <property type="project" value="UniProtKB-SubCell"/>
</dbReference>
<dbReference type="Gene3D" id="3.30.565.10">
    <property type="entry name" value="Histidine kinase-like ATPase, C-terminal domain"/>
    <property type="match status" value="1"/>
</dbReference>
<keyword evidence="10" id="KW-0479">Metal-binding</keyword>
<evidence type="ECO:0000256" key="20">
    <source>
        <dbReference type="SAM" id="SignalP"/>
    </source>
</evidence>
<evidence type="ECO:0000256" key="16">
    <source>
        <dbReference type="ARBA" id="ARBA00023014"/>
    </source>
</evidence>
<keyword evidence="14" id="KW-0408">Iron</keyword>